<dbReference type="PROSITE" id="PS50102">
    <property type="entry name" value="RRM"/>
    <property type="match status" value="1"/>
</dbReference>
<dbReference type="InterPro" id="IPR000504">
    <property type="entry name" value="RRM_dom"/>
</dbReference>
<dbReference type="Pfam" id="PF00076">
    <property type="entry name" value="RRM_1"/>
    <property type="match status" value="1"/>
</dbReference>
<comment type="caution">
    <text evidence="3">The sequence shown here is derived from an EMBL/GenBank/DDBJ whole genome shotgun (WGS) entry which is preliminary data.</text>
</comment>
<keyword evidence="1" id="KW-0694">RNA-binding</keyword>
<dbReference type="InterPro" id="IPR035979">
    <property type="entry name" value="RBD_domain_sf"/>
</dbReference>
<proteinExistence type="predicted"/>
<accession>A0A833VCL4</accession>
<evidence type="ECO:0000313" key="3">
    <source>
        <dbReference type="EMBL" id="KAF3320535.1"/>
    </source>
</evidence>
<feature type="domain" description="RRM" evidence="2">
    <location>
        <begin position="32"/>
        <end position="106"/>
    </location>
</feature>
<reference evidence="3" key="1">
    <citation type="submission" date="2020-01" db="EMBL/GenBank/DDBJ databases">
        <title>Genome sequence of Kobresia littledalei, the first chromosome-level genome in the family Cyperaceae.</title>
        <authorList>
            <person name="Qu G."/>
        </authorList>
    </citation>
    <scope>NUCLEOTIDE SEQUENCE</scope>
    <source>
        <strain evidence="3">C.B.Clarke</strain>
        <tissue evidence="3">Leaf</tissue>
    </source>
</reference>
<dbReference type="InterPro" id="IPR012677">
    <property type="entry name" value="Nucleotide-bd_a/b_plait_sf"/>
</dbReference>
<evidence type="ECO:0000259" key="2">
    <source>
        <dbReference type="PROSITE" id="PS50102"/>
    </source>
</evidence>
<protein>
    <submittedName>
        <fullName evidence="3">Binding partner of ACD11 1</fullName>
    </submittedName>
</protein>
<gene>
    <name evidence="3" type="ORF">FCM35_KLT15231</name>
</gene>
<dbReference type="Proteomes" id="UP000623129">
    <property type="component" value="Unassembled WGS sequence"/>
</dbReference>
<dbReference type="PANTHER" id="PTHR32343">
    <property type="entry name" value="SERINE/ARGININE-RICH SPLICING FACTOR"/>
    <property type="match status" value="1"/>
</dbReference>
<dbReference type="EMBL" id="SWLB01000029">
    <property type="protein sequence ID" value="KAF3320535.1"/>
    <property type="molecule type" value="Genomic_DNA"/>
</dbReference>
<dbReference type="PANTHER" id="PTHR32343:SF29">
    <property type="entry name" value="RNA-BINDING (RRM_RBD_RNP MOTIFS) FAMILY PROTEIN"/>
    <property type="match status" value="1"/>
</dbReference>
<dbReference type="AlphaFoldDB" id="A0A833VCL4"/>
<evidence type="ECO:0000313" key="4">
    <source>
        <dbReference type="Proteomes" id="UP000623129"/>
    </source>
</evidence>
<organism evidence="3 4">
    <name type="scientific">Carex littledalei</name>
    <dbReference type="NCBI Taxonomy" id="544730"/>
    <lineage>
        <taxon>Eukaryota</taxon>
        <taxon>Viridiplantae</taxon>
        <taxon>Streptophyta</taxon>
        <taxon>Embryophyta</taxon>
        <taxon>Tracheophyta</taxon>
        <taxon>Spermatophyta</taxon>
        <taxon>Magnoliopsida</taxon>
        <taxon>Liliopsida</taxon>
        <taxon>Poales</taxon>
        <taxon>Cyperaceae</taxon>
        <taxon>Cyperoideae</taxon>
        <taxon>Cariceae</taxon>
        <taxon>Carex</taxon>
        <taxon>Carex subgen. Euthyceras</taxon>
    </lineage>
</organism>
<dbReference type="GO" id="GO:0003723">
    <property type="term" value="F:RNA binding"/>
    <property type="evidence" value="ECO:0007669"/>
    <property type="project" value="UniProtKB-UniRule"/>
</dbReference>
<dbReference type="OrthoDB" id="7763451at2759"/>
<sequence>MAVPLEQSHLSMAADPQVHVSPSWTIDVSDVRTVKVSNISLHASERDIREFFSFSGSIEYVEMRGESERSQVAYVTFKDSQGADTAALLSGATIIDLSVTITPVENYQLPPEAYRQLMSEQKASVTEPSAVLKAEDVVSGMLAKGYVLSKDALNVAKSFDERHQLLLNASATVASLDRQIGLSDKISAGTALVSGKMREVDERYQVSELTRSAIAVAEQKATSAGSALMNNRYVSTGASWFTSALGMVAKAAGDVTSLTKEKVEKVEEERKDIIWKERNGMVSEYAQMHFDELPTSWEPATVAVESADEQRVQIF</sequence>
<dbReference type="SMART" id="SM00360">
    <property type="entry name" value="RRM"/>
    <property type="match status" value="1"/>
</dbReference>
<dbReference type="Gene3D" id="3.30.70.330">
    <property type="match status" value="1"/>
</dbReference>
<evidence type="ECO:0000256" key="1">
    <source>
        <dbReference type="PROSITE-ProRule" id="PRU00176"/>
    </source>
</evidence>
<dbReference type="SUPFAM" id="SSF54928">
    <property type="entry name" value="RNA-binding domain, RBD"/>
    <property type="match status" value="1"/>
</dbReference>
<keyword evidence="4" id="KW-1185">Reference proteome</keyword>
<name>A0A833VCL4_9POAL</name>